<reference evidence="2" key="1">
    <citation type="journal article" date="2019" name="Int. J. Syst. Evol. Microbiol.">
        <title>The Global Catalogue of Microorganisms (GCM) 10K type strain sequencing project: providing services to taxonomists for standard genome sequencing and annotation.</title>
        <authorList>
            <consortium name="The Broad Institute Genomics Platform"/>
            <consortium name="The Broad Institute Genome Sequencing Center for Infectious Disease"/>
            <person name="Wu L."/>
            <person name="Ma J."/>
        </authorList>
    </citation>
    <scope>NUCLEOTIDE SEQUENCE [LARGE SCALE GENOMIC DNA]</scope>
    <source>
        <strain evidence="2">CCM 8939</strain>
    </source>
</reference>
<keyword evidence="2" id="KW-1185">Reference proteome</keyword>
<evidence type="ECO:0000313" key="1">
    <source>
        <dbReference type="EMBL" id="GGI22251.1"/>
    </source>
</evidence>
<gene>
    <name evidence="1" type="ORF">GCM10008119_01710</name>
</gene>
<dbReference type="Proteomes" id="UP000645390">
    <property type="component" value="Unassembled WGS sequence"/>
</dbReference>
<comment type="caution">
    <text evidence="1">The sequence shown here is derived from an EMBL/GenBank/DDBJ whole genome shotgun (WGS) entry which is preliminary data.</text>
</comment>
<organism evidence="1 2">
    <name type="scientific">Pedobacter mendelii</name>
    <dbReference type="NCBI Taxonomy" id="1908240"/>
    <lineage>
        <taxon>Bacteria</taxon>
        <taxon>Pseudomonadati</taxon>
        <taxon>Bacteroidota</taxon>
        <taxon>Sphingobacteriia</taxon>
        <taxon>Sphingobacteriales</taxon>
        <taxon>Sphingobacteriaceae</taxon>
        <taxon>Pedobacter</taxon>
    </lineage>
</organism>
<protein>
    <submittedName>
        <fullName evidence="1">Uncharacterized protein</fullName>
    </submittedName>
</protein>
<name>A0ABQ2BBF9_9SPHI</name>
<accession>A0ABQ2BBF9</accession>
<proteinExistence type="predicted"/>
<evidence type="ECO:0000313" key="2">
    <source>
        <dbReference type="Proteomes" id="UP000645390"/>
    </source>
</evidence>
<dbReference type="EMBL" id="BMDJ01000001">
    <property type="protein sequence ID" value="GGI22251.1"/>
    <property type="molecule type" value="Genomic_DNA"/>
</dbReference>
<dbReference type="RefSeq" id="WP_229746576.1">
    <property type="nucleotide sequence ID" value="NZ_BMDJ01000001.1"/>
</dbReference>
<sequence>MQAPVEDEEDKSGIFEYSGWVASYAGELSGKVLQKLNATCTCSFGQKNT</sequence>